<gene>
    <name evidence="1" type="ORF">K488DRAFT_80315</name>
</gene>
<dbReference type="EMBL" id="MU273694">
    <property type="protein sequence ID" value="KAI0029159.1"/>
    <property type="molecule type" value="Genomic_DNA"/>
</dbReference>
<reference evidence="1" key="1">
    <citation type="submission" date="2021-02" db="EMBL/GenBank/DDBJ databases">
        <authorList>
            <consortium name="DOE Joint Genome Institute"/>
            <person name="Ahrendt S."/>
            <person name="Looney B.P."/>
            <person name="Miyauchi S."/>
            <person name="Morin E."/>
            <person name="Drula E."/>
            <person name="Courty P.E."/>
            <person name="Chicoki N."/>
            <person name="Fauchery L."/>
            <person name="Kohler A."/>
            <person name="Kuo A."/>
            <person name="Labutti K."/>
            <person name="Pangilinan J."/>
            <person name="Lipzen A."/>
            <person name="Riley R."/>
            <person name="Andreopoulos W."/>
            <person name="He G."/>
            <person name="Johnson J."/>
            <person name="Barry K.W."/>
            <person name="Grigoriev I.V."/>
            <person name="Nagy L."/>
            <person name="Hibbett D."/>
            <person name="Henrissat B."/>
            <person name="Matheny P.B."/>
            <person name="Labbe J."/>
            <person name="Martin F."/>
        </authorList>
    </citation>
    <scope>NUCLEOTIDE SEQUENCE</scope>
    <source>
        <strain evidence="1">EC-137</strain>
    </source>
</reference>
<comment type="caution">
    <text evidence="1">The sequence shown here is derived from an EMBL/GenBank/DDBJ whole genome shotgun (WGS) entry which is preliminary data.</text>
</comment>
<protein>
    <submittedName>
        <fullName evidence="1">Uncharacterized protein</fullName>
    </submittedName>
</protein>
<name>A0ACB8QBN9_9AGAM</name>
<proteinExistence type="predicted"/>
<evidence type="ECO:0000313" key="2">
    <source>
        <dbReference type="Proteomes" id="UP000814128"/>
    </source>
</evidence>
<sequence>MHFAKPGRKVDVFEKNNFFSGHCSLIHHEGYCFDQGSSLLLLPSLLYQTFADLGSSLIDAGVELIKCEPTYRVYFHDDESIVLSTDLSVVKGETERIEGENGLERYMTWLLEAHQHYELSVEHVPKKNFCSFFSLFRPSFLAYMVTLYLFVSIWSRTSEHFMTERLHPAFALRASTRIPRFLRALTPHQVHLLQNGTLVEAGVIVYNADLVSAFKNLLPRGPAVGHLYRKPGNCSSISFYWFMNYGIPKFSAHKSEPPAEPSFYANAPSRTDPRAAPEGKDSVVVLVPTDRMAVVVHTVRKKVPQATHNMLDLGNDVLESKIVHELVNMPETWCEKFDLDKGTILGLSHSFLCISVLSFRPSTKHAQINSCCFVRASAHPCTGYASVSCPLLSELTPAAIGFQSA</sequence>
<dbReference type="Proteomes" id="UP000814128">
    <property type="component" value="Unassembled WGS sequence"/>
</dbReference>
<organism evidence="1 2">
    <name type="scientific">Vararia minispora EC-137</name>
    <dbReference type="NCBI Taxonomy" id="1314806"/>
    <lineage>
        <taxon>Eukaryota</taxon>
        <taxon>Fungi</taxon>
        <taxon>Dikarya</taxon>
        <taxon>Basidiomycota</taxon>
        <taxon>Agaricomycotina</taxon>
        <taxon>Agaricomycetes</taxon>
        <taxon>Russulales</taxon>
        <taxon>Lachnocladiaceae</taxon>
        <taxon>Vararia</taxon>
    </lineage>
</organism>
<evidence type="ECO:0000313" key="1">
    <source>
        <dbReference type="EMBL" id="KAI0029159.1"/>
    </source>
</evidence>
<keyword evidence="2" id="KW-1185">Reference proteome</keyword>
<accession>A0ACB8QBN9</accession>
<reference evidence="1" key="2">
    <citation type="journal article" date="2022" name="New Phytol.">
        <title>Evolutionary transition to the ectomycorrhizal habit in the genomes of a hyperdiverse lineage of mushroom-forming fungi.</title>
        <authorList>
            <person name="Looney B."/>
            <person name="Miyauchi S."/>
            <person name="Morin E."/>
            <person name="Drula E."/>
            <person name="Courty P.E."/>
            <person name="Kohler A."/>
            <person name="Kuo A."/>
            <person name="LaButti K."/>
            <person name="Pangilinan J."/>
            <person name="Lipzen A."/>
            <person name="Riley R."/>
            <person name="Andreopoulos W."/>
            <person name="He G."/>
            <person name="Johnson J."/>
            <person name="Nolan M."/>
            <person name="Tritt A."/>
            <person name="Barry K.W."/>
            <person name="Grigoriev I.V."/>
            <person name="Nagy L.G."/>
            <person name="Hibbett D."/>
            <person name="Henrissat B."/>
            <person name="Matheny P.B."/>
            <person name="Labbe J."/>
            <person name="Martin F.M."/>
        </authorList>
    </citation>
    <scope>NUCLEOTIDE SEQUENCE</scope>
    <source>
        <strain evidence="1">EC-137</strain>
    </source>
</reference>